<dbReference type="EMBL" id="KZ819958">
    <property type="protein sequence ID" value="PWN50197.1"/>
    <property type="molecule type" value="Genomic_DNA"/>
</dbReference>
<reference evidence="1 2" key="1">
    <citation type="journal article" date="2018" name="Mol. Biol. Evol.">
        <title>Broad Genomic Sampling Reveals a Smut Pathogenic Ancestry of the Fungal Clade Ustilaginomycotina.</title>
        <authorList>
            <person name="Kijpornyongpan T."/>
            <person name="Mondo S.J."/>
            <person name="Barry K."/>
            <person name="Sandor L."/>
            <person name="Lee J."/>
            <person name="Lipzen A."/>
            <person name="Pangilinan J."/>
            <person name="LaButti K."/>
            <person name="Hainaut M."/>
            <person name="Henrissat B."/>
            <person name="Grigoriev I.V."/>
            <person name="Spatafora J.W."/>
            <person name="Aime M.C."/>
        </authorList>
    </citation>
    <scope>NUCLEOTIDE SEQUENCE [LARGE SCALE GENOMIC DNA]</scope>
    <source>
        <strain evidence="1 2">SA 807</strain>
    </source>
</reference>
<evidence type="ECO:0000313" key="2">
    <source>
        <dbReference type="Proteomes" id="UP000245626"/>
    </source>
</evidence>
<accession>A0ACD0NWN4</accession>
<protein>
    <submittedName>
        <fullName evidence="1">Cysteine proteinase</fullName>
    </submittedName>
</protein>
<proteinExistence type="predicted"/>
<evidence type="ECO:0000313" key="1">
    <source>
        <dbReference type="EMBL" id="PWN50197.1"/>
    </source>
</evidence>
<gene>
    <name evidence="1" type="ORF">IE53DRAFT_387522</name>
</gene>
<sequence length="608" mass="66284">MGKTQRNNPGKRGPRGGVIKGERITRSSKAKLTNGLDDPAQVEKELNAQLRLMGLYAANTTGDGNCLFRALSDQLYGFSSQHARLRQETCDHLAASPEKYAGFVDDKPFDEYVRLMRESGTYGGHLELSAFAQLKQKQIKIVQPGLVYVVSCDDDSPDAVRAREAKESERERIQNSLAPGAEGPPPSEREQRRLRREESRAKRKSETDQPAPNRSSETSSSSPSPGEMRPAESAHPDVLVEAYGPLYIAYHNWEHYSSIRNLGGPHTGLPRIKEKFFSGEASKGKGKGKALASAGNASEDWVEDSDPEPTEEESLVMKSTSGSYSVPEIRRMMRENGNSWEQVVEILIASESQAQEEQAVRDIVTAPLRNYQNSILAASISSDGTAIPGHLSPPTSLPDHMRQWRASSPASVDTSGTHSSADGGSSSTSATTDEGANSVAAASPDTYANSRGSTPLNERLCNKRAASSDPNGHRFVRSPKRSSRSRSPSEDREPSQSFSGIYPSSPLALSSPADAVSTESSSADASEPEEKTVIAPVKRGRGRPRKDGLPVNSTPRRKVPTAREKRDAAAARRRERQLEKLGRTRIVTDDRSNQHPSAEVRGFRELKI</sequence>
<name>A0ACD0NWN4_9BASI</name>
<keyword evidence="2" id="KW-1185">Reference proteome</keyword>
<dbReference type="Proteomes" id="UP000245626">
    <property type="component" value="Unassembled WGS sequence"/>
</dbReference>
<organism evidence="1 2">
    <name type="scientific">Violaceomyces palustris</name>
    <dbReference type="NCBI Taxonomy" id="1673888"/>
    <lineage>
        <taxon>Eukaryota</taxon>
        <taxon>Fungi</taxon>
        <taxon>Dikarya</taxon>
        <taxon>Basidiomycota</taxon>
        <taxon>Ustilaginomycotina</taxon>
        <taxon>Ustilaginomycetes</taxon>
        <taxon>Violaceomycetales</taxon>
        <taxon>Violaceomycetaceae</taxon>
        <taxon>Violaceomyces</taxon>
    </lineage>
</organism>